<protein>
    <submittedName>
        <fullName evidence="2">Uncharacterized protein</fullName>
    </submittedName>
</protein>
<accession>A0AA88DPV3</accession>
<proteinExistence type="predicted"/>
<name>A0AA88DPV3_FICCA</name>
<dbReference type="Proteomes" id="UP001187192">
    <property type="component" value="Unassembled WGS sequence"/>
</dbReference>
<evidence type="ECO:0000313" key="2">
    <source>
        <dbReference type="EMBL" id="GMN59278.1"/>
    </source>
</evidence>
<comment type="caution">
    <text evidence="2">The sequence shown here is derived from an EMBL/GenBank/DDBJ whole genome shotgun (WGS) entry which is preliminary data.</text>
</comment>
<sequence>MSNNLLKPPMSKPTKLAKKNIIPEKRSPRVMASADKRPPAEKISKKPAPERKSRVAVEGLKRKQGEIEIKESNKAKRAVEEKKISEAEEVFYNIVMRLMDHSGMGDVLWFKVGEDLGRFSINELCLITGMKCLSNAKFDNDDDAVKLGLLHMIFCIPFAMKIDPKYFALADNLE</sequence>
<feature type="compositionally biased region" description="Basic and acidic residues" evidence="1">
    <location>
        <begin position="34"/>
        <end position="57"/>
    </location>
</feature>
<dbReference type="AlphaFoldDB" id="A0AA88DPV3"/>
<organism evidence="2 3">
    <name type="scientific">Ficus carica</name>
    <name type="common">Common fig</name>
    <dbReference type="NCBI Taxonomy" id="3494"/>
    <lineage>
        <taxon>Eukaryota</taxon>
        <taxon>Viridiplantae</taxon>
        <taxon>Streptophyta</taxon>
        <taxon>Embryophyta</taxon>
        <taxon>Tracheophyta</taxon>
        <taxon>Spermatophyta</taxon>
        <taxon>Magnoliopsida</taxon>
        <taxon>eudicotyledons</taxon>
        <taxon>Gunneridae</taxon>
        <taxon>Pentapetalae</taxon>
        <taxon>rosids</taxon>
        <taxon>fabids</taxon>
        <taxon>Rosales</taxon>
        <taxon>Moraceae</taxon>
        <taxon>Ficeae</taxon>
        <taxon>Ficus</taxon>
    </lineage>
</organism>
<feature type="region of interest" description="Disordered" evidence="1">
    <location>
        <begin position="1"/>
        <end position="57"/>
    </location>
</feature>
<keyword evidence="3" id="KW-1185">Reference proteome</keyword>
<dbReference type="EMBL" id="BTGU01000085">
    <property type="protein sequence ID" value="GMN59278.1"/>
    <property type="molecule type" value="Genomic_DNA"/>
</dbReference>
<evidence type="ECO:0000256" key="1">
    <source>
        <dbReference type="SAM" id="MobiDB-lite"/>
    </source>
</evidence>
<evidence type="ECO:0000313" key="3">
    <source>
        <dbReference type="Proteomes" id="UP001187192"/>
    </source>
</evidence>
<gene>
    <name evidence="2" type="ORF">TIFTF001_028359</name>
</gene>
<reference evidence="2" key="1">
    <citation type="submission" date="2023-07" db="EMBL/GenBank/DDBJ databases">
        <title>draft genome sequence of fig (Ficus carica).</title>
        <authorList>
            <person name="Takahashi T."/>
            <person name="Nishimura K."/>
        </authorList>
    </citation>
    <scope>NUCLEOTIDE SEQUENCE</scope>
</reference>